<organism evidence="1 2">
    <name type="scientific">Pirellula staleyi (strain ATCC 27377 / DSM 6068 / ICPB 4128)</name>
    <name type="common">Pirella staleyi</name>
    <dbReference type="NCBI Taxonomy" id="530564"/>
    <lineage>
        <taxon>Bacteria</taxon>
        <taxon>Pseudomonadati</taxon>
        <taxon>Planctomycetota</taxon>
        <taxon>Planctomycetia</taxon>
        <taxon>Pirellulales</taxon>
        <taxon>Pirellulaceae</taxon>
        <taxon>Pirellula</taxon>
    </lineage>
</organism>
<dbReference type="STRING" id="530564.Psta_3679"/>
<name>D2QZX2_PIRSD</name>
<protein>
    <submittedName>
        <fullName evidence="1">Uncharacterized protein</fullName>
    </submittedName>
</protein>
<dbReference type="AlphaFoldDB" id="D2QZX2"/>
<evidence type="ECO:0000313" key="1">
    <source>
        <dbReference type="EMBL" id="ADB18337.1"/>
    </source>
</evidence>
<proteinExistence type="predicted"/>
<sequence length="54" mass="6041" precursor="true">MLPAPVADYDECFEPAVGLAANMLNLSAKIDMLFSLLFQQRRSHSLIPIPERPL</sequence>
<reference evidence="1 2" key="1">
    <citation type="journal article" date="2009" name="Stand. Genomic Sci.">
        <title>Complete genome sequence of Pirellula staleyi type strain (ATCC 27377).</title>
        <authorList>
            <person name="Clum A."/>
            <person name="Tindall B.J."/>
            <person name="Sikorski J."/>
            <person name="Ivanova N."/>
            <person name="Mavrommatis K."/>
            <person name="Lucas S."/>
            <person name="Glavina del Rio T."/>
            <person name="Nolan M."/>
            <person name="Chen F."/>
            <person name="Tice H."/>
            <person name="Pitluck S."/>
            <person name="Cheng J.F."/>
            <person name="Chertkov O."/>
            <person name="Brettin T."/>
            <person name="Han C."/>
            <person name="Detter J.C."/>
            <person name="Kuske C."/>
            <person name="Bruce D."/>
            <person name="Goodwin L."/>
            <person name="Ovchinikova G."/>
            <person name="Pati A."/>
            <person name="Mikhailova N."/>
            <person name="Chen A."/>
            <person name="Palaniappan K."/>
            <person name="Land M."/>
            <person name="Hauser L."/>
            <person name="Chang Y.J."/>
            <person name="Jeffries C.D."/>
            <person name="Chain P."/>
            <person name="Rohde M."/>
            <person name="Goker M."/>
            <person name="Bristow J."/>
            <person name="Eisen J.A."/>
            <person name="Markowitz V."/>
            <person name="Hugenholtz P."/>
            <person name="Kyrpides N.C."/>
            <person name="Klenk H.P."/>
            <person name="Lapidus A."/>
        </authorList>
    </citation>
    <scope>NUCLEOTIDE SEQUENCE [LARGE SCALE GENOMIC DNA]</scope>
    <source>
        <strain evidence="2">ATCC 27377 / DSM 6068 / ICPB 4128</strain>
    </source>
</reference>
<dbReference type="KEGG" id="psl:Psta_3679"/>
<evidence type="ECO:0000313" key="2">
    <source>
        <dbReference type="Proteomes" id="UP000001887"/>
    </source>
</evidence>
<dbReference type="EMBL" id="CP001848">
    <property type="protein sequence ID" value="ADB18337.1"/>
    <property type="molecule type" value="Genomic_DNA"/>
</dbReference>
<dbReference type="Proteomes" id="UP000001887">
    <property type="component" value="Chromosome"/>
</dbReference>
<dbReference type="HOGENOM" id="CLU_3046438_0_0_0"/>
<keyword evidence="2" id="KW-1185">Reference proteome</keyword>
<gene>
    <name evidence="1" type="ordered locus">Psta_3679</name>
</gene>
<accession>D2QZX2</accession>